<proteinExistence type="predicted"/>
<dbReference type="InterPro" id="IPR036188">
    <property type="entry name" value="FAD/NAD-bd_sf"/>
</dbReference>
<reference evidence="7" key="1">
    <citation type="journal article" date="2014" name="Front. Microbiol.">
        <title>High frequency of phylogenetically diverse reductive dehalogenase-homologous genes in deep subseafloor sedimentary metagenomes.</title>
        <authorList>
            <person name="Kawai M."/>
            <person name="Futagami T."/>
            <person name="Toyoda A."/>
            <person name="Takaki Y."/>
            <person name="Nishi S."/>
            <person name="Hori S."/>
            <person name="Arai W."/>
            <person name="Tsubouchi T."/>
            <person name="Morono Y."/>
            <person name="Uchiyama I."/>
            <person name="Ito T."/>
            <person name="Fujiyama A."/>
            <person name="Inagaki F."/>
            <person name="Takami H."/>
        </authorList>
    </citation>
    <scope>NUCLEOTIDE SEQUENCE</scope>
    <source>
        <strain evidence="7">Expedition CK06-06</strain>
    </source>
</reference>
<dbReference type="InterPro" id="IPR005982">
    <property type="entry name" value="Thioredox_Rdtase"/>
</dbReference>
<dbReference type="AlphaFoldDB" id="X1AHJ4"/>
<keyword evidence="5" id="KW-0676">Redox-active center</keyword>
<dbReference type="SUPFAM" id="SSF51905">
    <property type="entry name" value="FAD/NAD(P)-binding domain"/>
    <property type="match status" value="1"/>
</dbReference>
<accession>X1AHJ4</accession>
<dbReference type="PRINTS" id="PR00469">
    <property type="entry name" value="PNDRDTASEII"/>
</dbReference>
<dbReference type="PANTHER" id="PTHR48105">
    <property type="entry name" value="THIOREDOXIN REDUCTASE 1-RELATED-RELATED"/>
    <property type="match status" value="1"/>
</dbReference>
<dbReference type="PROSITE" id="PS00573">
    <property type="entry name" value="PYRIDINE_REDOX_2"/>
    <property type="match status" value="1"/>
</dbReference>
<dbReference type="InterPro" id="IPR050097">
    <property type="entry name" value="Ferredoxin-NADP_redctase_2"/>
</dbReference>
<dbReference type="Gene3D" id="3.50.50.60">
    <property type="entry name" value="FAD/NAD(P)-binding domain"/>
    <property type="match status" value="2"/>
</dbReference>
<evidence type="ECO:0000256" key="1">
    <source>
        <dbReference type="ARBA" id="ARBA00022630"/>
    </source>
</evidence>
<comment type="caution">
    <text evidence="7">The sequence shown here is derived from an EMBL/GenBank/DDBJ whole genome shotgun (WGS) entry which is preliminary data.</text>
</comment>
<dbReference type="PRINTS" id="PR00368">
    <property type="entry name" value="FADPNR"/>
</dbReference>
<dbReference type="GO" id="GO:0005737">
    <property type="term" value="C:cytoplasm"/>
    <property type="evidence" value="ECO:0007669"/>
    <property type="project" value="InterPro"/>
</dbReference>
<dbReference type="EMBL" id="BART01000424">
    <property type="protein sequence ID" value="GAG72178.1"/>
    <property type="molecule type" value="Genomic_DNA"/>
</dbReference>
<dbReference type="InterPro" id="IPR023753">
    <property type="entry name" value="FAD/NAD-binding_dom"/>
</dbReference>
<protein>
    <recommendedName>
        <fullName evidence="6">FAD/NAD(P)-binding domain-containing protein</fullName>
    </recommendedName>
</protein>
<gene>
    <name evidence="7" type="ORF">S01H4_02065</name>
</gene>
<keyword evidence="3" id="KW-0560">Oxidoreductase</keyword>
<sequence>MKVRDLIIIGAGPAGMSAGIYAARSALSPLIIESQMPGGQVALTDFIENYPAFPNGMSGQELTKLMEEQCNNFNVEFMNFVQVDFVEKENKIFKLKTNQGDFFAKTVIVATGASPAELGIPGEREFKGRGVSYCATCDGPLFKDKDILVVGGGDSAVQEAIYLTKFVSSLKIVHRRDKLRARKMLQEKAIKNPKIDILWNSNLLEIKGKDLVKRVVIYNNKTNQKREIRIDGVFMYAGFKPNSSLVKNLVEMDKLGSIITDHKMRTSTTGLFAAGDVRNTPLRQVVTAVSDGAIAAINAEEYLEYELKQ</sequence>
<feature type="domain" description="FAD/NAD(P)-binding" evidence="6">
    <location>
        <begin position="5"/>
        <end position="292"/>
    </location>
</feature>
<evidence type="ECO:0000256" key="2">
    <source>
        <dbReference type="ARBA" id="ARBA00022827"/>
    </source>
</evidence>
<evidence type="ECO:0000259" key="6">
    <source>
        <dbReference type="Pfam" id="PF07992"/>
    </source>
</evidence>
<dbReference type="GO" id="GO:0004791">
    <property type="term" value="F:thioredoxin-disulfide reductase (NADPH) activity"/>
    <property type="evidence" value="ECO:0007669"/>
    <property type="project" value="InterPro"/>
</dbReference>
<dbReference type="GO" id="GO:0019430">
    <property type="term" value="P:removal of superoxide radicals"/>
    <property type="evidence" value="ECO:0007669"/>
    <property type="project" value="InterPro"/>
</dbReference>
<dbReference type="Pfam" id="PF07992">
    <property type="entry name" value="Pyr_redox_2"/>
    <property type="match status" value="1"/>
</dbReference>
<keyword evidence="4" id="KW-1015">Disulfide bond</keyword>
<organism evidence="7">
    <name type="scientific">marine sediment metagenome</name>
    <dbReference type="NCBI Taxonomy" id="412755"/>
    <lineage>
        <taxon>unclassified sequences</taxon>
        <taxon>metagenomes</taxon>
        <taxon>ecological metagenomes</taxon>
    </lineage>
</organism>
<evidence type="ECO:0000313" key="7">
    <source>
        <dbReference type="EMBL" id="GAG72178.1"/>
    </source>
</evidence>
<dbReference type="NCBIfam" id="TIGR01292">
    <property type="entry name" value="TRX_reduct"/>
    <property type="match status" value="1"/>
</dbReference>
<keyword evidence="2" id="KW-0274">FAD</keyword>
<evidence type="ECO:0000256" key="4">
    <source>
        <dbReference type="ARBA" id="ARBA00023157"/>
    </source>
</evidence>
<dbReference type="InterPro" id="IPR008255">
    <property type="entry name" value="Pyr_nucl-diS_OxRdtase_2_AS"/>
</dbReference>
<keyword evidence="1" id="KW-0285">Flavoprotein</keyword>
<evidence type="ECO:0000256" key="3">
    <source>
        <dbReference type="ARBA" id="ARBA00023002"/>
    </source>
</evidence>
<evidence type="ECO:0000256" key="5">
    <source>
        <dbReference type="ARBA" id="ARBA00023284"/>
    </source>
</evidence>
<name>X1AHJ4_9ZZZZ</name>